<name>A0A4Q0PJH4_9FLAO</name>
<dbReference type="PROSITE" id="PS51257">
    <property type="entry name" value="PROKAR_LIPOPROTEIN"/>
    <property type="match status" value="1"/>
</dbReference>
<organism evidence="2 3">
    <name type="scientific">Leeuwenhoekiella marinoflava</name>
    <dbReference type="NCBI Taxonomy" id="988"/>
    <lineage>
        <taxon>Bacteria</taxon>
        <taxon>Pseudomonadati</taxon>
        <taxon>Bacteroidota</taxon>
        <taxon>Flavobacteriia</taxon>
        <taxon>Flavobacteriales</taxon>
        <taxon>Flavobacteriaceae</taxon>
        <taxon>Leeuwenhoekiella</taxon>
    </lineage>
</organism>
<dbReference type="EMBL" id="QOVL01000014">
    <property type="protein sequence ID" value="RXG27613.1"/>
    <property type="molecule type" value="Genomic_DNA"/>
</dbReference>
<dbReference type="RefSeq" id="WP_073100193.1">
    <property type="nucleotide sequence ID" value="NZ_QOVL01000014.1"/>
</dbReference>
<comment type="caution">
    <text evidence="2">The sequence shown here is derived from an EMBL/GenBank/DDBJ whole genome shotgun (WGS) entry which is preliminary data.</text>
</comment>
<dbReference type="Pfam" id="PF02469">
    <property type="entry name" value="Fasciclin"/>
    <property type="match status" value="2"/>
</dbReference>
<protein>
    <submittedName>
        <fullName evidence="2">Fasciclin domain-containing protein</fullName>
    </submittedName>
</protein>
<dbReference type="AlphaFoldDB" id="A0A4Q0PJH4"/>
<dbReference type="InterPro" id="IPR000782">
    <property type="entry name" value="FAS1_domain"/>
</dbReference>
<proteinExistence type="predicted"/>
<dbReference type="SUPFAM" id="SSF82153">
    <property type="entry name" value="FAS1 domain"/>
    <property type="match status" value="3"/>
</dbReference>
<reference evidence="2 3" key="1">
    <citation type="submission" date="2018-07" db="EMBL/GenBank/DDBJ databases">
        <title>Leeuwenhoekiella genomics.</title>
        <authorList>
            <person name="Tahon G."/>
            <person name="Willems A."/>
        </authorList>
    </citation>
    <scope>NUCLEOTIDE SEQUENCE [LARGE SCALE GENOMIC DNA]</scope>
    <source>
        <strain evidence="2 3">LMG 1345</strain>
    </source>
</reference>
<dbReference type="Proteomes" id="UP000290608">
    <property type="component" value="Unassembled WGS sequence"/>
</dbReference>
<accession>A0A4Q0PJH4</accession>
<evidence type="ECO:0000313" key="3">
    <source>
        <dbReference type="Proteomes" id="UP000290608"/>
    </source>
</evidence>
<dbReference type="STRING" id="1122159.SAMN02745246_03130"/>
<dbReference type="PANTHER" id="PTHR10900">
    <property type="entry name" value="PERIOSTIN-RELATED"/>
    <property type="match status" value="1"/>
</dbReference>
<dbReference type="InterPro" id="IPR050904">
    <property type="entry name" value="Adhesion/Biosynth-related"/>
</dbReference>
<evidence type="ECO:0000259" key="1">
    <source>
        <dbReference type="PROSITE" id="PS50213"/>
    </source>
</evidence>
<evidence type="ECO:0000313" key="2">
    <source>
        <dbReference type="EMBL" id="RXG27613.1"/>
    </source>
</evidence>
<dbReference type="Gene3D" id="2.30.180.10">
    <property type="entry name" value="FAS1 domain"/>
    <property type="match status" value="2"/>
</dbReference>
<dbReference type="PANTHER" id="PTHR10900:SF77">
    <property type="entry name" value="FI19380P1"/>
    <property type="match status" value="1"/>
</dbReference>
<feature type="domain" description="FAS1" evidence="1">
    <location>
        <begin position="411"/>
        <end position="568"/>
    </location>
</feature>
<feature type="domain" description="FAS1" evidence="1">
    <location>
        <begin position="577"/>
        <end position="739"/>
    </location>
</feature>
<dbReference type="InterPro" id="IPR036378">
    <property type="entry name" value="FAS1_dom_sf"/>
</dbReference>
<sequence length="743" mass="84618">MNKKILLILSFYFIAIVFASCSKKEFDEYYGRPENLEEPVYQILREKGNFSMLLQTIDKAGYADILGKSGYWTMFAPNDEAFNAFLQEKGFSSIDDIDSTLAGQIVKYGLIYNAFRTERLPDYQSSGGWVENAAFKRRTAYYDGFKTQNIDGQERVVIGSNRNNTDGTNYYVSGDNNNKYITYFADEFLNARGYGAYDYNFFYPNNTLSPLNIMQAQAIDTNIVAENGIIHETDKVLLPPKNLDDYISQTSQYSLFYQLLGDNLVTYVRNEEASNSYYNFTGNTDDVYIKVYDQALPFSPTNENFLKEMDNDGQANGYTIFAPENAVFQEFINEVLLKNYPSLDQLPKYIYEDLYNAHMWPNSVWPSRFQATVNGLEEEPRFDFDSEIIDAQQLSNGFFYGTNKVQPSNYFYSVYTSPYLDPAYTLMTRLLNDPDGYRNLISNINRRWTLFMMSDEVLRNLGYDYNIDRSEWVYESPENGNIVTGNIAKQRALRILYNHIVLTPNDELDNLSGSGIIRTGDNELPGEYIKYDNNTVYAAGNEVLGNVVNITGSETQNNGIVYFTDNLLEFSEEAPGLDLKRLAEEPNSGYDYFFRYLENSQFYNPDGSTISIVTLGSRYTFIIPDNDAIQQAVDDGVLPATDTGAPNFSPSEFEGQEQVANFIRFHIIADRIISDDGKVTGQYSTLLKDELGNATFLDFETSPGSLTVTDENERVANFIPSASNNLADRSLIHLIDNYLSFTE</sequence>
<gene>
    <name evidence="2" type="ORF">DSL99_2837</name>
</gene>
<dbReference type="PROSITE" id="PS50213">
    <property type="entry name" value="FAS1"/>
    <property type="match status" value="3"/>
</dbReference>
<feature type="domain" description="FAS1" evidence="1">
    <location>
        <begin position="37"/>
        <end position="237"/>
    </location>
</feature>